<feature type="chain" id="PRO_5004655930" description="acid phosphatase" evidence="8">
    <location>
        <begin position="20"/>
        <end position="374"/>
    </location>
</feature>
<keyword evidence="5" id="KW-0378">Hydrolase</keyword>
<proteinExistence type="inferred from homology"/>
<evidence type="ECO:0000256" key="1">
    <source>
        <dbReference type="ARBA" id="ARBA00000032"/>
    </source>
</evidence>
<sequence>MAPIHLLSIFVAFLASASASCLSLPPRTENTLVLVHTLFRHGNRTIEDNIYPTNPYGNESFYAPYGYYQLTKEGRKTEFKIGAALRERYGSFLGSEYNINLIDARSTVANRTKMSMLLVLASLFPPTGELVWNEDLLWQPIPYNTFDNDKELYGRKVCSNYKKAYKKLIKTDAVLEQLEPYQEMFDYVSEHSGLEIQKAKKASDLYVELLTQAAYGYPLEDWFYTYEKEMLRITMLSYRLMAGTTKLKRLSTGYFLRKVIEDTEIRIVNPHSPTKLYLYSAHEKNIANLLVTLDLFDDALPAFGSYIIIEVHLIDGVYGFKFFYQNYKEAEPVLLTIPGCADFCPVETFKGIVSDFLPEDSYCELASADASSDD</sequence>
<dbReference type="PANTHER" id="PTHR11567">
    <property type="entry name" value="ACID PHOSPHATASE-RELATED"/>
    <property type="match status" value="1"/>
</dbReference>
<dbReference type="InterPro" id="IPR000560">
    <property type="entry name" value="His_Pase_clade-2"/>
</dbReference>
<dbReference type="Gene3D" id="3.40.50.1240">
    <property type="entry name" value="Phosphoglycerate mutase-like"/>
    <property type="match status" value="1"/>
</dbReference>
<comment type="catalytic activity">
    <reaction evidence="1">
        <text>a phosphate monoester + H2O = an alcohol + phosphate</text>
        <dbReference type="Rhea" id="RHEA:15017"/>
        <dbReference type="ChEBI" id="CHEBI:15377"/>
        <dbReference type="ChEBI" id="CHEBI:30879"/>
        <dbReference type="ChEBI" id="CHEBI:43474"/>
        <dbReference type="ChEBI" id="CHEBI:67140"/>
        <dbReference type="EC" id="3.1.3.2"/>
    </reaction>
</comment>
<dbReference type="InterPro" id="IPR029033">
    <property type="entry name" value="His_PPase_superfam"/>
</dbReference>
<evidence type="ECO:0000256" key="2">
    <source>
        <dbReference type="ARBA" id="ARBA00005375"/>
    </source>
</evidence>
<evidence type="ECO:0000256" key="5">
    <source>
        <dbReference type="ARBA" id="ARBA00022801"/>
    </source>
</evidence>
<evidence type="ECO:0000256" key="8">
    <source>
        <dbReference type="SAM" id="SignalP"/>
    </source>
</evidence>
<dbReference type="PANTHER" id="PTHR11567:SF211">
    <property type="entry name" value="PROSTATIC ACID PHOSPHATASE"/>
    <property type="match status" value="1"/>
</dbReference>
<dbReference type="EMBL" id="KB631982">
    <property type="protein sequence ID" value="ERL87608.1"/>
    <property type="molecule type" value="Genomic_DNA"/>
</dbReference>
<dbReference type="Proteomes" id="UP000030742">
    <property type="component" value="Unassembled WGS sequence"/>
</dbReference>
<keyword evidence="4 8" id="KW-0732">Signal</keyword>
<gene>
    <name evidence="9" type="ORF">D910_04999</name>
</gene>
<accession>U4U5J0</accession>
<dbReference type="InterPro" id="IPR050645">
    <property type="entry name" value="Histidine_acid_phosphatase"/>
</dbReference>
<dbReference type="AlphaFoldDB" id="U4U5J0"/>
<evidence type="ECO:0000256" key="7">
    <source>
        <dbReference type="ARBA" id="ARBA00023180"/>
    </source>
</evidence>
<dbReference type="GO" id="GO:0003993">
    <property type="term" value="F:acid phosphatase activity"/>
    <property type="evidence" value="ECO:0007669"/>
    <property type="project" value="UniProtKB-EC"/>
</dbReference>
<feature type="signal peptide" evidence="8">
    <location>
        <begin position="1"/>
        <end position="19"/>
    </location>
</feature>
<name>U4U5J0_DENPD</name>
<evidence type="ECO:0000313" key="10">
    <source>
        <dbReference type="Proteomes" id="UP000030742"/>
    </source>
</evidence>
<comment type="similarity">
    <text evidence="2">Belongs to the histidine acid phosphatase family.</text>
</comment>
<organism evidence="9 10">
    <name type="scientific">Dendroctonus ponderosae</name>
    <name type="common">Mountain pine beetle</name>
    <dbReference type="NCBI Taxonomy" id="77166"/>
    <lineage>
        <taxon>Eukaryota</taxon>
        <taxon>Metazoa</taxon>
        <taxon>Ecdysozoa</taxon>
        <taxon>Arthropoda</taxon>
        <taxon>Hexapoda</taxon>
        <taxon>Insecta</taxon>
        <taxon>Pterygota</taxon>
        <taxon>Neoptera</taxon>
        <taxon>Endopterygota</taxon>
        <taxon>Coleoptera</taxon>
        <taxon>Polyphaga</taxon>
        <taxon>Cucujiformia</taxon>
        <taxon>Curculionidae</taxon>
        <taxon>Scolytinae</taxon>
        <taxon>Dendroctonus</taxon>
    </lineage>
</organism>
<evidence type="ECO:0000256" key="4">
    <source>
        <dbReference type="ARBA" id="ARBA00022729"/>
    </source>
</evidence>
<evidence type="ECO:0000256" key="3">
    <source>
        <dbReference type="ARBA" id="ARBA00012646"/>
    </source>
</evidence>
<dbReference type="SUPFAM" id="SSF53254">
    <property type="entry name" value="Phosphoglycerate mutase-like"/>
    <property type="match status" value="1"/>
</dbReference>
<protein>
    <recommendedName>
        <fullName evidence="3">acid phosphatase</fullName>
        <ecNumber evidence="3">3.1.3.2</ecNumber>
    </recommendedName>
</protein>
<keyword evidence="7" id="KW-0325">Glycoprotein</keyword>
<dbReference type="EC" id="3.1.3.2" evidence="3"/>
<dbReference type="OrthoDB" id="10257284at2759"/>
<dbReference type="CDD" id="cd07061">
    <property type="entry name" value="HP_HAP_like"/>
    <property type="match status" value="1"/>
</dbReference>
<evidence type="ECO:0000313" key="9">
    <source>
        <dbReference type="EMBL" id="ERL87608.1"/>
    </source>
</evidence>
<evidence type="ECO:0000256" key="6">
    <source>
        <dbReference type="ARBA" id="ARBA00023157"/>
    </source>
</evidence>
<dbReference type="Pfam" id="PF00328">
    <property type="entry name" value="His_Phos_2"/>
    <property type="match status" value="1"/>
</dbReference>
<keyword evidence="6" id="KW-1015">Disulfide bond</keyword>
<reference evidence="9 10" key="1">
    <citation type="journal article" date="2013" name="Genome Biol.">
        <title>Draft genome of the mountain pine beetle, Dendroctonus ponderosae Hopkins, a major forest pest.</title>
        <authorList>
            <person name="Keeling C.I."/>
            <person name="Yuen M.M."/>
            <person name="Liao N.Y."/>
            <person name="Docking T.R."/>
            <person name="Chan S.K."/>
            <person name="Taylor G.A."/>
            <person name="Palmquist D.L."/>
            <person name="Jackman S.D."/>
            <person name="Nguyen A."/>
            <person name="Li M."/>
            <person name="Henderson H."/>
            <person name="Janes J.K."/>
            <person name="Zhao Y."/>
            <person name="Pandoh P."/>
            <person name="Moore R."/>
            <person name="Sperling F.A."/>
            <person name="Huber D.P."/>
            <person name="Birol I."/>
            <person name="Jones S.J."/>
            <person name="Bohlmann J."/>
        </authorList>
    </citation>
    <scope>NUCLEOTIDE SEQUENCE</scope>
</reference>